<dbReference type="EMBL" id="CAJVCH010227465">
    <property type="protein sequence ID" value="CAG7732253.1"/>
    <property type="molecule type" value="Genomic_DNA"/>
</dbReference>
<gene>
    <name evidence="6" type="ORF">AFUS01_LOCUS20777</name>
</gene>
<evidence type="ECO:0000259" key="5">
    <source>
        <dbReference type="PROSITE" id="PS50865"/>
    </source>
</evidence>
<reference evidence="6" key="1">
    <citation type="submission" date="2021-06" db="EMBL/GenBank/DDBJ databases">
        <authorList>
            <person name="Hodson N. C."/>
            <person name="Mongue J. A."/>
            <person name="Jaron S. K."/>
        </authorList>
    </citation>
    <scope>NUCLEOTIDE SEQUENCE</scope>
</reference>
<keyword evidence="3" id="KW-0862">Zinc</keyword>
<dbReference type="InterPro" id="IPR002893">
    <property type="entry name" value="Znf_MYND"/>
</dbReference>
<dbReference type="GO" id="GO:0008270">
    <property type="term" value="F:zinc ion binding"/>
    <property type="evidence" value="ECO:0007669"/>
    <property type="project" value="UniProtKB-KW"/>
</dbReference>
<keyword evidence="7" id="KW-1185">Reference proteome</keyword>
<dbReference type="PROSITE" id="PS01360">
    <property type="entry name" value="ZF_MYND_1"/>
    <property type="match status" value="1"/>
</dbReference>
<evidence type="ECO:0000313" key="7">
    <source>
        <dbReference type="Proteomes" id="UP000708208"/>
    </source>
</evidence>
<dbReference type="InterPro" id="IPR053010">
    <property type="entry name" value="SET_SmydA-8"/>
</dbReference>
<keyword evidence="1" id="KW-0479">Metal-binding</keyword>
<evidence type="ECO:0000313" key="6">
    <source>
        <dbReference type="EMBL" id="CAG7732253.1"/>
    </source>
</evidence>
<organism evidence="6 7">
    <name type="scientific">Allacma fusca</name>
    <dbReference type="NCBI Taxonomy" id="39272"/>
    <lineage>
        <taxon>Eukaryota</taxon>
        <taxon>Metazoa</taxon>
        <taxon>Ecdysozoa</taxon>
        <taxon>Arthropoda</taxon>
        <taxon>Hexapoda</taxon>
        <taxon>Collembola</taxon>
        <taxon>Symphypleona</taxon>
        <taxon>Sminthuridae</taxon>
        <taxon>Allacma</taxon>
    </lineage>
</organism>
<accession>A0A8J2K9R2</accession>
<dbReference type="AlphaFoldDB" id="A0A8J2K9R2"/>
<evidence type="ECO:0000256" key="2">
    <source>
        <dbReference type="ARBA" id="ARBA00022771"/>
    </source>
</evidence>
<proteinExistence type="predicted"/>
<name>A0A8J2K9R2_9HEXA</name>
<sequence>MEQDCAVCGGKAAHRCASCQSVSYCSAEHQKEDWNGHRKHCRYFKIVEDSNLGKGFIATRDIKAGTVIFEEEPVAVSPVLEISYLESRRGLICCLTCGLADDEWQPSMTGHRCTRCKWPICSTECEELPMHAENECEIFASHKFEYEPESTGLSDLVMGIRV</sequence>
<keyword evidence="2 4" id="KW-0863">Zinc-finger</keyword>
<comment type="caution">
    <text evidence="6">The sequence shown here is derived from an EMBL/GenBank/DDBJ whole genome shotgun (WGS) entry which is preliminary data.</text>
</comment>
<protein>
    <recommendedName>
        <fullName evidence="5">MYND-type domain-containing protein</fullName>
    </recommendedName>
</protein>
<evidence type="ECO:0000256" key="4">
    <source>
        <dbReference type="PROSITE-ProRule" id="PRU00134"/>
    </source>
</evidence>
<dbReference type="PANTHER" id="PTHR46455">
    <property type="entry name" value="SET AND MYND DOMAIN CONTAINING, ARTHROPOD-SPECIFIC, MEMBER 4, ISOFORM A"/>
    <property type="match status" value="1"/>
</dbReference>
<dbReference type="Pfam" id="PF01753">
    <property type="entry name" value="zf-MYND"/>
    <property type="match status" value="1"/>
</dbReference>
<feature type="domain" description="MYND-type" evidence="5">
    <location>
        <begin position="5"/>
        <end position="41"/>
    </location>
</feature>
<dbReference type="PANTHER" id="PTHR46455:SF5">
    <property type="entry name" value="SET AND MYND DOMAIN CONTAINING, ARTHROPOD-SPECIFIC, MEMBER 4, ISOFORM A"/>
    <property type="match status" value="1"/>
</dbReference>
<dbReference type="OrthoDB" id="5952526at2759"/>
<evidence type="ECO:0000256" key="1">
    <source>
        <dbReference type="ARBA" id="ARBA00022723"/>
    </source>
</evidence>
<dbReference type="Proteomes" id="UP000708208">
    <property type="component" value="Unassembled WGS sequence"/>
</dbReference>
<feature type="non-terminal residue" evidence="6">
    <location>
        <position position="1"/>
    </location>
</feature>
<dbReference type="PROSITE" id="PS50865">
    <property type="entry name" value="ZF_MYND_2"/>
    <property type="match status" value="1"/>
</dbReference>
<evidence type="ECO:0000256" key="3">
    <source>
        <dbReference type="ARBA" id="ARBA00022833"/>
    </source>
</evidence>